<evidence type="ECO:0008006" key="4">
    <source>
        <dbReference type="Google" id="ProtNLM"/>
    </source>
</evidence>
<name>A0AAW1CKN5_9HEMI</name>
<gene>
    <name evidence="2" type="ORF">O3M35_003593</name>
</gene>
<keyword evidence="1" id="KW-0732">Signal</keyword>
<feature type="chain" id="PRO_5043855818" description="NADH dehydrogenase subunit 2" evidence="1">
    <location>
        <begin position="20"/>
        <end position="147"/>
    </location>
</feature>
<keyword evidence="3" id="KW-1185">Reference proteome</keyword>
<evidence type="ECO:0000256" key="1">
    <source>
        <dbReference type="SAM" id="SignalP"/>
    </source>
</evidence>
<proteinExistence type="predicted"/>
<feature type="signal peptide" evidence="1">
    <location>
        <begin position="1"/>
        <end position="19"/>
    </location>
</feature>
<sequence>MILLPLILISCRLQSICFTIIVTHQLLLNLEICCSIVSSIKTIFTINPYSCTITLTIIDRVTLNIGLIPIWYIQINYSPIDINYMLPYFISESLVISAKWIYGKENIVMALSSLIGKRNGIYSYYLLAKIGSNLNFPVNENYKCVKA</sequence>
<dbReference type="Proteomes" id="UP001461498">
    <property type="component" value="Unassembled WGS sequence"/>
</dbReference>
<evidence type="ECO:0000313" key="3">
    <source>
        <dbReference type="Proteomes" id="UP001461498"/>
    </source>
</evidence>
<dbReference type="AlphaFoldDB" id="A0AAW1CKN5"/>
<protein>
    <recommendedName>
        <fullName evidence="4">NADH dehydrogenase subunit 2</fullName>
    </recommendedName>
</protein>
<accession>A0AAW1CKN5</accession>
<reference evidence="2 3" key="1">
    <citation type="submission" date="2022-12" db="EMBL/GenBank/DDBJ databases">
        <title>Chromosome-level genome assembly of true bugs.</title>
        <authorList>
            <person name="Ma L."/>
            <person name="Li H."/>
        </authorList>
    </citation>
    <scope>NUCLEOTIDE SEQUENCE [LARGE SCALE GENOMIC DNA]</scope>
    <source>
        <strain evidence="2">Lab_2022b</strain>
    </source>
</reference>
<dbReference type="EMBL" id="JAPXFL010000012">
    <property type="protein sequence ID" value="KAK9499081.1"/>
    <property type="molecule type" value="Genomic_DNA"/>
</dbReference>
<organism evidence="2 3">
    <name type="scientific">Rhynocoris fuscipes</name>
    <dbReference type="NCBI Taxonomy" id="488301"/>
    <lineage>
        <taxon>Eukaryota</taxon>
        <taxon>Metazoa</taxon>
        <taxon>Ecdysozoa</taxon>
        <taxon>Arthropoda</taxon>
        <taxon>Hexapoda</taxon>
        <taxon>Insecta</taxon>
        <taxon>Pterygota</taxon>
        <taxon>Neoptera</taxon>
        <taxon>Paraneoptera</taxon>
        <taxon>Hemiptera</taxon>
        <taxon>Heteroptera</taxon>
        <taxon>Panheteroptera</taxon>
        <taxon>Cimicomorpha</taxon>
        <taxon>Reduviidae</taxon>
        <taxon>Harpactorinae</taxon>
        <taxon>Harpactorini</taxon>
        <taxon>Rhynocoris</taxon>
    </lineage>
</organism>
<comment type="caution">
    <text evidence="2">The sequence shown here is derived from an EMBL/GenBank/DDBJ whole genome shotgun (WGS) entry which is preliminary data.</text>
</comment>
<evidence type="ECO:0000313" key="2">
    <source>
        <dbReference type="EMBL" id="KAK9499081.1"/>
    </source>
</evidence>